<proteinExistence type="predicted"/>
<dbReference type="Pfam" id="PF14088">
    <property type="entry name" value="DUF4268"/>
    <property type="match status" value="1"/>
</dbReference>
<dbReference type="EMBL" id="QREG01000005">
    <property type="protein sequence ID" value="REE00559.1"/>
    <property type="molecule type" value="Genomic_DNA"/>
</dbReference>
<reference evidence="2 3" key="1">
    <citation type="submission" date="2018-07" db="EMBL/GenBank/DDBJ databases">
        <title>Genomic Encyclopedia of Type Strains, Phase IV (KMG-IV): sequencing the most valuable type-strain genomes for metagenomic binning, comparative biology and taxonomic classification.</title>
        <authorList>
            <person name="Goeker M."/>
        </authorList>
    </citation>
    <scope>NUCLEOTIDE SEQUENCE [LARGE SCALE GENOMIC DNA]</scope>
    <source>
        <strain evidence="2 3">DSM 4134</strain>
    </source>
</reference>
<feature type="domain" description="DUF4268" evidence="1">
    <location>
        <begin position="10"/>
        <end position="144"/>
    </location>
</feature>
<name>A0A3D9L4W2_MARFU</name>
<evidence type="ECO:0000313" key="2">
    <source>
        <dbReference type="EMBL" id="REE00559.1"/>
    </source>
</evidence>
<evidence type="ECO:0000313" key="3">
    <source>
        <dbReference type="Proteomes" id="UP000256779"/>
    </source>
</evidence>
<sequence length="153" mass="18545">MFTREEASRLRQEFWTTFGLYMKPVLSVDYMRVNWINYNTRLKDVYFRMDTGRKAATIAITMEHSDPGIRELFFEQFLELKTMLHTELGEEWEWQEHYTTESGKVISRIYKELPKTSVFNKDKWPELISFFKPRIIALDRFWDTARYAFDALT</sequence>
<keyword evidence="3" id="KW-1185">Reference proteome</keyword>
<evidence type="ECO:0000259" key="1">
    <source>
        <dbReference type="Pfam" id="PF14088"/>
    </source>
</evidence>
<dbReference type="AlphaFoldDB" id="A0A3D9L4W2"/>
<comment type="caution">
    <text evidence="2">The sequence shown here is derived from an EMBL/GenBank/DDBJ whole genome shotgun (WGS) entry which is preliminary data.</text>
</comment>
<protein>
    <submittedName>
        <fullName evidence="2">Uncharacterized protein DUF4268</fullName>
    </submittedName>
</protein>
<dbReference type="OrthoDB" id="1467516at2"/>
<organism evidence="2 3">
    <name type="scientific">Marinoscillum furvescens DSM 4134</name>
    <dbReference type="NCBI Taxonomy" id="1122208"/>
    <lineage>
        <taxon>Bacteria</taxon>
        <taxon>Pseudomonadati</taxon>
        <taxon>Bacteroidota</taxon>
        <taxon>Cytophagia</taxon>
        <taxon>Cytophagales</taxon>
        <taxon>Reichenbachiellaceae</taxon>
        <taxon>Marinoscillum</taxon>
    </lineage>
</organism>
<gene>
    <name evidence="2" type="ORF">C7460_105188</name>
</gene>
<dbReference type="RefSeq" id="WP_115867556.1">
    <property type="nucleotide sequence ID" value="NZ_QREG01000005.1"/>
</dbReference>
<dbReference type="InterPro" id="IPR025364">
    <property type="entry name" value="DUF4268"/>
</dbReference>
<dbReference type="Proteomes" id="UP000256779">
    <property type="component" value="Unassembled WGS sequence"/>
</dbReference>
<accession>A0A3D9L4W2</accession>